<comment type="catalytic activity">
    <reaction evidence="1">
        <text>ATP + protein L-histidine = ADP + protein N-phospho-L-histidine.</text>
        <dbReference type="EC" id="2.7.13.3"/>
    </reaction>
</comment>
<dbReference type="EC" id="2.7.13.3" evidence="2"/>
<dbReference type="SMART" id="SM00387">
    <property type="entry name" value="HATPase_c"/>
    <property type="match status" value="1"/>
</dbReference>
<dbReference type="Pfam" id="PF02518">
    <property type="entry name" value="HATPase_c"/>
    <property type="match status" value="1"/>
</dbReference>
<dbReference type="InterPro" id="IPR005467">
    <property type="entry name" value="His_kinase_dom"/>
</dbReference>
<dbReference type="InterPro" id="IPR004358">
    <property type="entry name" value="Sig_transdc_His_kin-like_C"/>
</dbReference>
<reference evidence="6 7" key="1">
    <citation type="journal article" date="2010" name="ChemBioChem">
        <title>Cloning and characterization of the biosynthetic gene cluster of 16-membered macrolide antibiotic FD-891: involvement of a dual functional cytochrome P450 monooxygenase catalyzing epoxidation and hydroxylation.</title>
        <authorList>
            <person name="Kudo F."/>
            <person name="Motegi A."/>
            <person name="Mizoue K."/>
            <person name="Eguchi T."/>
        </authorList>
    </citation>
    <scope>NUCLEOTIDE SEQUENCE [LARGE SCALE GENOMIC DNA]</scope>
    <source>
        <strain evidence="6 7">A-8890</strain>
    </source>
</reference>
<dbReference type="SUPFAM" id="SSF55874">
    <property type="entry name" value="ATPase domain of HSP90 chaperone/DNA topoisomerase II/histidine kinase"/>
    <property type="match status" value="2"/>
</dbReference>
<keyword evidence="3" id="KW-0418">Kinase</keyword>
<gene>
    <name evidence="6" type="ORF">SGFS_042750</name>
</gene>
<dbReference type="Proteomes" id="UP001321542">
    <property type="component" value="Chromosome"/>
</dbReference>
<dbReference type="PROSITE" id="PS50109">
    <property type="entry name" value="HIS_KIN"/>
    <property type="match status" value="1"/>
</dbReference>
<dbReference type="EMBL" id="AP018448">
    <property type="protein sequence ID" value="BBC32981.1"/>
    <property type="molecule type" value="Genomic_DNA"/>
</dbReference>
<organism evidence="6 7">
    <name type="scientific">Streptomyces graminofaciens</name>
    <dbReference type="NCBI Taxonomy" id="68212"/>
    <lineage>
        <taxon>Bacteria</taxon>
        <taxon>Bacillati</taxon>
        <taxon>Actinomycetota</taxon>
        <taxon>Actinomycetes</taxon>
        <taxon>Kitasatosporales</taxon>
        <taxon>Streptomycetaceae</taxon>
        <taxon>Streptomyces</taxon>
    </lineage>
</organism>
<dbReference type="Gene3D" id="3.30.565.10">
    <property type="entry name" value="Histidine kinase-like ATPase, C-terminal domain"/>
    <property type="match status" value="2"/>
</dbReference>
<name>A0ABN5VI41_9ACTN</name>
<protein>
    <recommendedName>
        <fullName evidence="2">histidine kinase</fullName>
        <ecNumber evidence="2">2.7.13.3</ecNumber>
    </recommendedName>
</protein>
<keyword evidence="7" id="KW-1185">Reference proteome</keyword>
<feature type="domain" description="Histidine kinase" evidence="5">
    <location>
        <begin position="619"/>
        <end position="836"/>
    </location>
</feature>
<dbReference type="PRINTS" id="PR00344">
    <property type="entry name" value="BCTRLSENSOR"/>
</dbReference>
<keyword evidence="4" id="KW-0902">Two-component regulatory system</keyword>
<dbReference type="InterPro" id="IPR036890">
    <property type="entry name" value="HATPase_C_sf"/>
</dbReference>
<dbReference type="Pfam" id="PF13589">
    <property type="entry name" value="HATPase_c_3"/>
    <property type="match status" value="1"/>
</dbReference>
<reference evidence="6 7" key="2">
    <citation type="journal article" date="2023" name="ChemBioChem">
        <title>Acyltransferase Domain Exchange between Two Independent Type I Polyketide Synthases in the Same Producer Strain of Macrolide Antibiotics.</title>
        <authorList>
            <person name="Kudo F."/>
            <person name="Kishikawa K."/>
            <person name="Tsuboi K."/>
            <person name="Kido T."/>
            <person name="Usui T."/>
            <person name="Hashimoto J."/>
            <person name="Shin-Ya K."/>
            <person name="Miyanaga A."/>
            <person name="Eguchi T."/>
        </authorList>
    </citation>
    <scope>NUCLEOTIDE SEQUENCE [LARGE SCALE GENOMIC DNA]</scope>
    <source>
        <strain evidence="6 7">A-8890</strain>
    </source>
</reference>
<evidence type="ECO:0000256" key="4">
    <source>
        <dbReference type="ARBA" id="ARBA00023012"/>
    </source>
</evidence>
<evidence type="ECO:0000313" key="7">
    <source>
        <dbReference type="Proteomes" id="UP001321542"/>
    </source>
</evidence>
<sequence length="841" mass="94143">MSETHGPEVFHLEVHPSVVFKLGEDLITDSMQALIELVKNSYDADGTWAEITIDTGLSAAGKQEQPSIKLSDNGSGMTIEDIRRGWLTISNSVKREMKARGIATDRGRTPLGDKGLGRLGAQRLGDVVTIVTRPKGGNVEYELTIDWREFQSKSSLSEVDLTLLSRPTSKRHGTTLTITELREPEQWRNAAMSSTGEGASALQKDLSVMISPYGDERGLKILLKVDGERIDLYELPKRVRRAAELRYFLDYADGTLEIVGEAALSYWAPQDRAKPEDRAAFEALLHSDAGNAFMDWLHQSRARQMEAFDCHRADSPYLLRAHRSFRLADLDNVALHRTGGIGSDSAPADPGKFNGEVDYVTLGQGQPDAFGSRSEFRTYLKSLAGLRVYRDGFGVRMDEDWVGLRKSQTSGSSFYALRPENTLGFIDISARDNGQLIETTDREGFADTPHYRNFMALLQAWRSFTEQFQTFIRRSYNEYRQETSISAAGLDPEASTEVLIQHVENTHKRTIVTAKQHIKSIRKDADEASKGHERVAKELDASQRSLFAGAVDPAIEKELTNLRAREKRTEESVSGIEAIFDSLDSEQAVLDVLKSQSEQIRSQLAQTWETVSLGLTAEAVSHEVAHVAEGISVRSTQLRKYLAEAEIADRRILNYVQYIQSAASALKRQLGHLNPSLRYMRERRERLCVSSFCEEMVGYHRERLSKGPIAIVVSVERDFDVEVNRGKLTQVIDNLVLNSEYWLLQDHRMGVQEAPEISIRVNSPVVTVSDNGRGIDKSVEATLFEPFISFKKRGEGRGLGLYVVTQLLDSEGCTIELASERNVNGRLFKFRLDLGGMRVEA</sequence>
<accession>A0ABN5VI41</accession>
<evidence type="ECO:0000256" key="2">
    <source>
        <dbReference type="ARBA" id="ARBA00012438"/>
    </source>
</evidence>
<keyword evidence="3" id="KW-0808">Transferase</keyword>
<evidence type="ECO:0000313" key="6">
    <source>
        <dbReference type="EMBL" id="BBC32981.1"/>
    </source>
</evidence>
<evidence type="ECO:0000256" key="3">
    <source>
        <dbReference type="ARBA" id="ARBA00022777"/>
    </source>
</evidence>
<proteinExistence type="predicted"/>
<dbReference type="PANTHER" id="PTHR43065:SF52">
    <property type="entry name" value="SENSOR PROTEIN KINASE PILS"/>
    <property type="match status" value="1"/>
</dbReference>
<dbReference type="PANTHER" id="PTHR43065">
    <property type="entry name" value="SENSOR HISTIDINE KINASE"/>
    <property type="match status" value="1"/>
</dbReference>
<evidence type="ECO:0000256" key="1">
    <source>
        <dbReference type="ARBA" id="ARBA00000085"/>
    </source>
</evidence>
<dbReference type="RefSeq" id="WP_286252353.1">
    <property type="nucleotide sequence ID" value="NZ_AP018448.1"/>
</dbReference>
<dbReference type="InterPro" id="IPR003594">
    <property type="entry name" value="HATPase_dom"/>
</dbReference>
<evidence type="ECO:0000259" key="5">
    <source>
        <dbReference type="PROSITE" id="PS50109"/>
    </source>
</evidence>